<dbReference type="EMBL" id="KB008115">
    <property type="protein sequence ID" value="ELR12455.1"/>
    <property type="molecule type" value="Genomic_DNA"/>
</dbReference>
<dbReference type="Proteomes" id="UP000011083">
    <property type="component" value="Unassembled WGS sequence"/>
</dbReference>
<reference evidence="1 2" key="1">
    <citation type="journal article" date="2013" name="Genome Biol.">
        <title>Genome of Acanthamoeba castellanii highlights extensive lateral gene transfer and early evolution of tyrosine kinase signaling.</title>
        <authorList>
            <person name="Clarke M."/>
            <person name="Lohan A.J."/>
            <person name="Liu B."/>
            <person name="Lagkouvardos I."/>
            <person name="Roy S."/>
            <person name="Zafar N."/>
            <person name="Bertelli C."/>
            <person name="Schilde C."/>
            <person name="Kianianmomeni A."/>
            <person name="Burglin T.R."/>
            <person name="Frech C."/>
            <person name="Turcotte B."/>
            <person name="Kopec K.O."/>
            <person name="Synnott J.M."/>
            <person name="Choo C."/>
            <person name="Paponov I."/>
            <person name="Finkler A."/>
            <person name="Soon Heng Tan C."/>
            <person name="Hutchins A.P."/>
            <person name="Weinmeier T."/>
            <person name="Rattei T."/>
            <person name="Chu J.S."/>
            <person name="Gimenez G."/>
            <person name="Irimia M."/>
            <person name="Rigden D.J."/>
            <person name="Fitzpatrick D.A."/>
            <person name="Lorenzo-Morales J."/>
            <person name="Bateman A."/>
            <person name="Chiu C.H."/>
            <person name="Tang P."/>
            <person name="Hegemann P."/>
            <person name="Fromm H."/>
            <person name="Raoult D."/>
            <person name="Greub G."/>
            <person name="Miranda-Saavedra D."/>
            <person name="Chen N."/>
            <person name="Nash P."/>
            <person name="Ginger M.L."/>
            <person name="Horn M."/>
            <person name="Schaap P."/>
            <person name="Caler L."/>
            <person name="Loftus B."/>
        </authorList>
    </citation>
    <scope>NUCLEOTIDE SEQUENCE [LARGE SCALE GENOMIC DNA]</scope>
    <source>
        <strain evidence="1 2">Neff</strain>
    </source>
</reference>
<sequence length="60" mass="7228">MLSIQLLTCLSCCYLYNFEIDSEQDWEVWPQAKKSTARLNLLLYIAWWYLEKAVCYLLVM</sequence>
<dbReference type="KEGG" id="acan:ACA1_168470"/>
<evidence type="ECO:0000313" key="2">
    <source>
        <dbReference type="Proteomes" id="UP000011083"/>
    </source>
</evidence>
<dbReference type="RefSeq" id="XP_004334468.1">
    <property type="nucleotide sequence ID" value="XM_004334420.1"/>
</dbReference>
<protein>
    <submittedName>
        <fullName evidence="1">Uncharacterized protein</fullName>
    </submittedName>
</protein>
<gene>
    <name evidence="1" type="ORF">ACA1_168470</name>
</gene>
<keyword evidence="2" id="KW-1185">Reference proteome</keyword>
<accession>L8GH83</accession>
<proteinExistence type="predicted"/>
<organism evidence="1 2">
    <name type="scientific">Acanthamoeba castellanii (strain ATCC 30010 / Neff)</name>
    <dbReference type="NCBI Taxonomy" id="1257118"/>
    <lineage>
        <taxon>Eukaryota</taxon>
        <taxon>Amoebozoa</taxon>
        <taxon>Discosea</taxon>
        <taxon>Longamoebia</taxon>
        <taxon>Centramoebida</taxon>
        <taxon>Acanthamoebidae</taxon>
        <taxon>Acanthamoeba</taxon>
    </lineage>
</organism>
<evidence type="ECO:0000313" key="1">
    <source>
        <dbReference type="EMBL" id="ELR12455.1"/>
    </source>
</evidence>
<name>L8GH83_ACACF</name>
<dbReference type="AlphaFoldDB" id="L8GH83"/>
<dbReference type="VEuPathDB" id="AmoebaDB:ACA1_168470"/>
<dbReference type="GeneID" id="14912963"/>